<accession>A0A4U8Z6A9</accession>
<dbReference type="KEGG" id="mtun:MTUNDRAET4_4220"/>
<reference evidence="2 4" key="1">
    <citation type="submission" date="2019-03" db="EMBL/GenBank/DDBJ databases">
        <authorList>
            <person name="Kox A.R. M."/>
        </authorList>
    </citation>
    <scope>NUCLEOTIDE SEQUENCE [LARGE SCALE GENOMIC DNA]</scope>
    <source>
        <strain evidence="2">MTUNDRAET4 annotated genome</strain>
    </source>
</reference>
<evidence type="ECO:0000313" key="5">
    <source>
        <dbReference type="Proteomes" id="UP000485880"/>
    </source>
</evidence>
<feature type="region of interest" description="Disordered" evidence="1">
    <location>
        <begin position="29"/>
        <end position="60"/>
    </location>
</feature>
<organism evidence="2 4">
    <name type="scientific">Methylocella tundrae</name>
    <dbReference type="NCBI Taxonomy" id="227605"/>
    <lineage>
        <taxon>Bacteria</taxon>
        <taxon>Pseudomonadati</taxon>
        <taxon>Pseudomonadota</taxon>
        <taxon>Alphaproteobacteria</taxon>
        <taxon>Hyphomicrobiales</taxon>
        <taxon>Beijerinckiaceae</taxon>
        <taxon>Methylocella</taxon>
    </lineage>
</organism>
<proteinExistence type="predicted"/>
<dbReference type="Proteomes" id="UP000485880">
    <property type="component" value="Unassembled WGS sequence"/>
</dbReference>
<dbReference type="Proteomes" id="UP000294360">
    <property type="component" value="Chromosome"/>
</dbReference>
<keyword evidence="5" id="KW-1185">Reference proteome</keyword>
<evidence type="ECO:0000313" key="2">
    <source>
        <dbReference type="EMBL" id="VFU11101.1"/>
    </source>
</evidence>
<dbReference type="EMBL" id="CABFMQ020000076">
    <property type="protein sequence ID" value="VTZ49965.1"/>
    <property type="molecule type" value="Genomic_DNA"/>
</dbReference>
<evidence type="ECO:0000313" key="4">
    <source>
        <dbReference type="Proteomes" id="UP000294360"/>
    </source>
</evidence>
<name>A0A4U8Z6A9_METTU</name>
<evidence type="ECO:0000256" key="1">
    <source>
        <dbReference type="SAM" id="MobiDB-lite"/>
    </source>
</evidence>
<dbReference type="EMBL" id="LR536450">
    <property type="protein sequence ID" value="VFU11101.1"/>
    <property type="molecule type" value="Genomic_DNA"/>
</dbReference>
<evidence type="ECO:0000313" key="3">
    <source>
        <dbReference type="EMBL" id="VTZ49965.1"/>
    </source>
</evidence>
<reference evidence="3 5" key="2">
    <citation type="submission" date="2019-05" db="EMBL/GenBank/DDBJ databases">
        <authorList>
            <person name="Farhan Ul Haque M."/>
        </authorList>
    </citation>
    <scope>NUCLEOTIDE SEQUENCE [LARGE SCALE GENOMIC DNA]</scope>
    <source>
        <strain evidence="3">2</strain>
    </source>
</reference>
<protein>
    <submittedName>
        <fullName evidence="2">Uncharacterized protein</fullName>
    </submittedName>
</protein>
<sequence length="60" mass="6707">MLATLKQDGEPARRSKIKFELFAETSNASSLGQDMAGRDRRRRLSSSLIHRTANAFSHTS</sequence>
<gene>
    <name evidence="3" type="ORF">MPC4_20175</name>
    <name evidence="2" type="ORF">MTUNDRAET4_4220</name>
</gene>
<dbReference type="AlphaFoldDB" id="A0A4U8Z6A9"/>